<dbReference type="Pfam" id="PF00450">
    <property type="entry name" value="Peptidase_S10"/>
    <property type="match status" value="1"/>
</dbReference>
<name>A0AAN8YWU7_9MAGN</name>
<evidence type="ECO:0000313" key="3">
    <source>
        <dbReference type="EMBL" id="KAK6915827.1"/>
    </source>
</evidence>
<proteinExistence type="inferred from homology"/>
<gene>
    <name evidence="3" type="ORF">RJ641_018688</name>
</gene>
<feature type="signal peptide" evidence="2">
    <location>
        <begin position="1"/>
        <end position="19"/>
    </location>
</feature>
<evidence type="ECO:0000313" key="4">
    <source>
        <dbReference type="Proteomes" id="UP001370490"/>
    </source>
</evidence>
<dbReference type="AlphaFoldDB" id="A0AAN8YWU7"/>
<dbReference type="SUPFAM" id="SSF53474">
    <property type="entry name" value="alpha/beta-Hydrolases"/>
    <property type="match status" value="1"/>
</dbReference>
<dbReference type="Gene3D" id="3.40.50.1820">
    <property type="entry name" value="alpha/beta hydrolase"/>
    <property type="match status" value="1"/>
</dbReference>
<dbReference type="InterPro" id="IPR001563">
    <property type="entry name" value="Peptidase_S10"/>
</dbReference>
<dbReference type="Proteomes" id="UP001370490">
    <property type="component" value="Unassembled WGS sequence"/>
</dbReference>
<dbReference type="InterPro" id="IPR029058">
    <property type="entry name" value="AB_hydrolase_fold"/>
</dbReference>
<dbReference type="EMBL" id="JBAMMX010000024">
    <property type="protein sequence ID" value="KAK6915827.1"/>
    <property type="molecule type" value="Genomic_DNA"/>
</dbReference>
<evidence type="ECO:0000256" key="1">
    <source>
        <dbReference type="ARBA" id="ARBA00009431"/>
    </source>
</evidence>
<comment type="caution">
    <text evidence="3">The sequence shown here is derived from an EMBL/GenBank/DDBJ whole genome shotgun (WGS) entry which is preliminary data.</text>
</comment>
<evidence type="ECO:0000256" key="2">
    <source>
        <dbReference type="SAM" id="SignalP"/>
    </source>
</evidence>
<keyword evidence="4" id="KW-1185">Reference proteome</keyword>
<dbReference type="GO" id="GO:0004185">
    <property type="term" value="F:serine-type carboxypeptidase activity"/>
    <property type="evidence" value="ECO:0007669"/>
    <property type="project" value="InterPro"/>
</dbReference>
<reference evidence="3 4" key="1">
    <citation type="submission" date="2023-12" db="EMBL/GenBank/DDBJ databases">
        <title>A high-quality genome assembly for Dillenia turbinata (Dilleniales).</title>
        <authorList>
            <person name="Chanderbali A."/>
        </authorList>
    </citation>
    <scope>NUCLEOTIDE SEQUENCE [LARGE SCALE GENOMIC DNA]</scope>
    <source>
        <strain evidence="3">LSX21</strain>
        <tissue evidence="3">Leaf</tissue>
    </source>
</reference>
<accession>A0AAN8YWU7</accession>
<sequence>MSLLLLLLLPPMLISTAAASSSVVKTVPGFDGELPFQLETGYVGLGDADDVQLFYFFVKKQSRDLPIYKPPSRPSTLTPT</sequence>
<comment type="similarity">
    <text evidence="1">Belongs to the peptidase S10 family.</text>
</comment>
<protein>
    <submittedName>
        <fullName evidence="3">Uncharacterized protein</fullName>
    </submittedName>
</protein>
<dbReference type="GO" id="GO:0006508">
    <property type="term" value="P:proteolysis"/>
    <property type="evidence" value="ECO:0007669"/>
    <property type="project" value="InterPro"/>
</dbReference>
<keyword evidence="2" id="KW-0732">Signal</keyword>
<organism evidence="3 4">
    <name type="scientific">Dillenia turbinata</name>
    <dbReference type="NCBI Taxonomy" id="194707"/>
    <lineage>
        <taxon>Eukaryota</taxon>
        <taxon>Viridiplantae</taxon>
        <taxon>Streptophyta</taxon>
        <taxon>Embryophyta</taxon>
        <taxon>Tracheophyta</taxon>
        <taxon>Spermatophyta</taxon>
        <taxon>Magnoliopsida</taxon>
        <taxon>eudicotyledons</taxon>
        <taxon>Gunneridae</taxon>
        <taxon>Pentapetalae</taxon>
        <taxon>Dilleniales</taxon>
        <taxon>Dilleniaceae</taxon>
        <taxon>Dillenia</taxon>
    </lineage>
</organism>
<feature type="chain" id="PRO_5042859475" evidence="2">
    <location>
        <begin position="20"/>
        <end position="80"/>
    </location>
</feature>